<name>G0W871_NAUDC</name>
<dbReference type="OrthoDB" id="5578329at2759"/>
<protein>
    <submittedName>
        <fullName evidence="1">Uncharacterized protein</fullName>
    </submittedName>
</protein>
<dbReference type="OMA" id="FKKKTMA"/>
<keyword evidence="2" id="KW-1185">Reference proteome</keyword>
<proteinExistence type="predicted"/>
<reference evidence="1 2" key="1">
    <citation type="journal article" date="2011" name="Proc. Natl. Acad. Sci. U.S.A.">
        <title>Evolutionary erosion of yeast sex chromosomes by mating-type switching accidents.</title>
        <authorList>
            <person name="Gordon J.L."/>
            <person name="Armisen D."/>
            <person name="Proux-Wera E."/>
            <person name="Oheigeartaigh S.S."/>
            <person name="Byrne K.P."/>
            <person name="Wolfe K.H."/>
        </authorList>
    </citation>
    <scope>NUCLEOTIDE SEQUENCE [LARGE SCALE GENOMIC DNA]</scope>
    <source>
        <strain evidence="2">ATCC 10597 / BCRC 20456 / CBS 421 / NBRC 0211 / NRRL Y-12639</strain>
    </source>
</reference>
<evidence type="ECO:0000313" key="2">
    <source>
        <dbReference type="Proteomes" id="UP000000689"/>
    </source>
</evidence>
<dbReference type="KEGG" id="ndi:NDAI_0C03220"/>
<dbReference type="InterPro" id="IPR007727">
    <property type="entry name" value="Spo12"/>
</dbReference>
<accession>G0W871</accession>
<dbReference type="STRING" id="1071378.G0W871"/>
<dbReference type="EMBL" id="HE580269">
    <property type="protein sequence ID" value="CCD23982.1"/>
    <property type="molecule type" value="Genomic_DNA"/>
</dbReference>
<gene>
    <name evidence="1" type="primary">NDAI0C03220</name>
    <name evidence="1" type="ordered locus">NDAI_0C03220</name>
</gene>
<dbReference type="RefSeq" id="XP_003669225.1">
    <property type="nucleotide sequence ID" value="XM_003669177.1"/>
</dbReference>
<dbReference type="Proteomes" id="UP000000689">
    <property type="component" value="Chromosome 3"/>
</dbReference>
<sequence>MTTAVSIPKKIETPSSGDKLKVTTIVSTKNVKATQKPTSASLRRSIFKKKTMASAIQDRNKALQLRNKFASPTDRLLSPCSQKLADHKSKFLLNKTNPTKLNFATPNNNNIDSDEE</sequence>
<evidence type="ECO:0000313" key="1">
    <source>
        <dbReference type="EMBL" id="CCD23982.1"/>
    </source>
</evidence>
<dbReference type="HOGENOM" id="CLU_154786_0_0_1"/>
<dbReference type="AlphaFoldDB" id="G0W871"/>
<dbReference type="GeneID" id="11496357"/>
<dbReference type="eggNOG" id="ENOG502SCGC">
    <property type="taxonomic scope" value="Eukaryota"/>
</dbReference>
<organism evidence="1 2">
    <name type="scientific">Naumovozyma dairenensis (strain ATCC 10597 / BCRC 20456 / CBS 421 / NBRC 0211 / NRRL Y-12639)</name>
    <name type="common">Saccharomyces dairenensis</name>
    <dbReference type="NCBI Taxonomy" id="1071378"/>
    <lineage>
        <taxon>Eukaryota</taxon>
        <taxon>Fungi</taxon>
        <taxon>Dikarya</taxon>
        <taxon>Ascomycota</taxon>
        <taxon>Saccharomycotina</taxon>
        <taxon>Saccharomycetes</taxon>
        <taxon>Saccharomycetales</taxon>
        <taxon>Saccharomycetaceae</taxon>
        <taxon>Naumovozyma</taxon>
    </lineage>
</organism>
<dbReference type="Pfam" id="PF05032">
    <property type="entry name" value="Spo12"/>
    <property type="match status" value="1"/>
</dbReference>